<dbReference type="AlphaFoldDB" id="A0A0G4GKL1"/>
<feature type="region of interest" description="Disordered" evidence="1">
    <location>
        <begin position="105"/>
        <end position="124"/>
    </location>
</feature>
<dbReference type="PhylomeDB" id="A0A0G4GKL1"/>
<dbReference type="VEuPathDB" id="CryptoDB:Vbra_18136"/>
<evidence type="ECO:0000256" key="1">
    <source>
        <dbReference type="SAM" id="MobiDB-lite"/>
    </source>
</evidence>
<feature type="region of interest" description="Disordered" evidence="1">
    <location>
        <begin position="1"/>
        <end position="38"/>
    </location>
</feature>
<proteinExistence type="predicted"/>
<evidence type="ECO:0000313" key="3">
    <source>
        <dbReference type="Proteomes" id="UP000041254"/>
    </source>
</evidence>
<sequence>MESLDDPRFRAHRDEDFLRDNPRDNTNRHRLQRGEEVPDDLDGVEYRVVQPIPMDELQQRGLITFSIRPLDHRQTDEKDQRHAHCNHVLRVGECDLRGAISAAAAQQTPHEHGHQLCSMSGLRR</sequence>
<feature type="compositionally biased region" description="Basic and acidic residues" evidence="1">
    <location>
        <begin position="1"/>
        <end position="36"/>
    </location>
</feature>
<dbReference type="OrthoDB" id="344220at2759"/>
<dbReference type="EMBL" id="CDMY01000698">
    <property type="protein sequence ID" value="CEM30560.1"/>
    <property type="molecule type" value="Genomic_DNA"/>
</dbReference>
<dbReference type="Proteomes" id="UP000041254">
    <property type="component" value="Unassembled WGS sequence"/>
</dbReference>
<gene>
    <name evidence="2" type="ORF">Vbra_18136</name>
</gene>
<organism evidence="2 3">
    <name type="scientific">Vitrella brassicaformis (strain CCMP3155)</name>
    <dbReference type="NCBI Taxonomy" id="1169540"/>
    <lineage>
        <taxon>Eukaryota</taxon>
        <taxon>Sar</taxon>
        <taxon>Alveolata</taxon>
        <taxon>Colpodellida</taxon>
        <taxon>Vitrellaceae</taxon>
        <taxon>Vitrella</taxon>
    </lineage>
</organism>
<reference evidence="2 3" key="1">
    <citation type="submission" date="2014-11" db="EMBL/GenBank/DDBJ databases">
        <authorList>
            <person name="Zhu J."/>
            <person name="Qi W."/>
            <person name="Song R."/>
        </authorList>
    </citation>
    <scope>NUCLEOTIDE SEQUENCE [LARGE SCALE GENOMIC DNA]</scope>
</reference>
<dbReference type="InParanoid" id="A0A0G4GKL1"/>
<accession>A0A0G4GKL1</accession>
<evidence type="ECO:0000313" key="2">
    <source>
        <dbReference type="EMBL" id="CEM30560.1"/>
    </source>
</evidence>
<protein>
    <submittedName>
        <fullName evidence="2">Uncharacterized protein</fullName>
    </submittedName>
</protein>
<name>A0A0G4GKL1_VITBC</name>
<keyword evidence="3" id="KW-1185">Reference proteome</keyword>